<dbReference type="InterPro" id="IPR053188">
    <property type="entry name" value="FkbM_Methyltransferase"/>
</dbReference>
<dbReference type="InterPro" id="IPR006342">
    <property type="entry name" value="FkbM_mtfrase"/>
</dbReference>
<feature type="domain" description="Methyltransferase FkbM" evidence="1">
    <location>
        <begin position="94"/>
        <end position="244"/>
    </location>
</feature>
<evidence type="ECO:0000259" key="1">
    <source>
        <dbReference type="Pfam" id="PF05050"/>
    </source>
</evidence>
<proteinExistence type="predicted"/>
<dbReference type="Gene3D" id="3.40.50.150">
    <property type="entry name" value="Vaccinia Virus protein VP39"/>
    <property type="match status" value="1"/>
</dbReference>
<dbReference type="PANTHER" id="PTHR36973:SF4">
    <property type="entry name" value="NODULATION PROTEIN"/>
    <property type="match status" value="1"/>
</dbReference>
<reference evidence="2 3" key="1">
    <citation type="submission" date="2018-09" db="EMBL/GenBank/DDBJ databases">
        <title>Hymenobacter medium sp. nov., isolated from R2A medium.</title>
        <authorList>
            <person name="Yingchao G."/>
        </authorList>
    </citation>
    <scope>NUCLEOTIDE SEQUENCE [LARGE SCALE GENOMIC DNA]</scope>
    <source>
        <strain evidence="3">sh-6</strain>
    </source>
</reference>
<protein>
    <submittedName>
        <fullName evidence="2">FkbM family methyltransferase</fullName>
    </submittedName>
</protein>
<dbReference type="AlphaFoldDB" id="A0A3B7R160"/>
<gene>
    <name evidence="2" type="ORF">D3Y59_08875</name>
</gene>
<dbReference type="OrthoDB" id="930965at2"/>
<dbReference type="InterPro" id="IPR029063">
    <property type="entry name" value="SAM-dependent_MTases_sf"/>
</dbReference>
<organism evidence="2 3">
    <name type="scientific">Hymenobacter oligotrophus</name>
    <dbReference type="NCBI Taxonomy" id="2319843"/>
    <lineage>
        <taxon>Bacteria</taxon>
        <taxon>Pseudomonadati</taxon>
        <taxon>Bacteroidota</taxon>
        <taxon>Cytophagia</taxon>
        <taxon>Cytophagales</taxon>
        <taxon>Hymenobacteraceae</taxon>
        <taxon>Hymenobacter</taxon>
    </lineage>
</organism>
<dbReference type="RefSeq" id="WP_119444729.1">
    <property type="nucleotide sequence ID" value="NZ_CP032317.1"/>
</dbReference>
<dbReference type="CDD" id="cd02440">
    <property type="entry name" value="AdoMet_MTases"/>
    <property type="match status" value="1"/>
</dbReference>
<dbReference type="EMBL" id="CP032317">
    <property type="protein sequence ID" value="AYA37153.1"/>
    <property type="molecule type" value="Genomic_DNA"/>
</dbReference>
<dbReference type="KEGG" id="hyh:D3Y59_08875"/>
<dbReference type="NCBIfam" id="TIGR01444">
    <property type="entry name" value="fkbM_fam"/>
    <property type="match status" value="1"/>
</dbReference>
<dbReference type="Proteomes" id="UP000262802">
    <property type="component" value="Chromosome"/>
</dbReference>
<name>A0A3B7R160_9BACT</name>
<accession>A0A3B7R160</accession>
<keyword evidence="2" id="KW-0489">Methyltransferase</keyword>
<evidence type="ECO:0000313" key="2">
    <source>
        <dbReference type="EMBL" id="AYA37153.1"/>
    </source>
</evidence>
<dbReference type="PANTHER" id="PTHR36973">
    <property type="entry name" value="SLL1456 PROTEIN-RELATED"/>
    <property type="match status" value="1"/>
</dbReference>
<evidence type="ECO:0000313" key="3">
    <source>
        <dbReference type="Proteomes" id="UP000262802"/>
    </source>
</evidence>
<dbReference type="GO" id="GO:0032259">
    <property type="term" value="P:methylation"/>
    <property type="evidence" value="ECO:0007669"/>
    <property type="project" value="UniProtKB-KW"/>
</dbReference>
<keyword evidence="3" id="KW-1185">Reference proteome</keyword>
<dbReference type="Pfam" id="PF05050">
    <property type="entry name" value="Methyltransf_21"/>
    <property type="match status" value="1"/>
</dbReference>
<keyword evidence="2" id="KW-0808">Transferase</keyword>
<sequence>MKKVILKLLMQSMKLIKWDYYRYIVLKPLFKLNHQNLHGFTSLFNDRFFVYKVNDKFLPSQALHWPITYKGFEDWCDSTALYGYEVKEGDFVLDIGAGMGEEILVLSNRVGQTGKIYAIEANPKVYNVLQTIVKKNCLNNVELHNIAISSADEDISLIDDADSYLAGSIQQNNGNNGYIVQGKRVDTFFKERDINKIDLLKSNIEGAERFVVDSISKDNLKKIKRVAISCHDFRYRVDGNEFYKTKEYISDFLINNGFEITCQKSGIGHIDDYVYGVNKFYSPV</sequence>
<dbReference type="SUPFAM" id="SSF53335">
    <property type="entry name" value="S-adenosyl-L-methionine-dependent methyltransferases"/>
    <property type="match status" value="1"/>
</dbReference>
<dbReference type="GO" id="GO:0008171">
    <property type="term" value="F:O-methyltransferase activity"/>
    <property type="evidence" value="ECO:0007669"/>
    <property type="project" value="TreeGrafter"/>
</dbReference>